<reference evidence="2 3" key="1">
    <citation type="submission" date="2023-11" db="EMBL/GenBank/DDBJ databases">
        <title>Paucibacter sp. nov., isolated from fresh soil in Korea.</title>
        <authorList>
            <person name="Le N.T.T."/>
        </authorList>
    </citation>
    <scope>NUCLEOTIDE SEQUENCE [LARGE SCALE GENOMIC DNA]</scope>
    <source>
        <strain evidence="2 3">R3-3</strain>
    </source>
</reference>
<evidence type="ECO:0000313" key="2">
    <source>
        <dbReference type="EMBL" id="MDY0747951.1"/>
    </source>
</evidence>
<keyword evidence="3" id="KW-1185">Reference proteome</keyword>
<proteinExistence type="predicted"/>
<evidence type="ECO:0000313" key="3">
    <source>
        <dbReference type="Proteomes" id="UP001285263"/>
    </source>
</evidence>
<gene>
    <name evidence="2" type="ORF">SNE35_25845</name>
</gene>
<name>A0ABU5DNS5_9BURK</name>
<dbReference type="InterPro" id="IPR018306">
    <property type="entry name" value="Phage_T5_Orf172_DNA-bd"/>
</dbReference>
<feature type="domain" description="Bacteriophage T5 Orf172 DNA-binding" evidence="1">
    <location>
        <begin position="286"/>
        <end position="380"/>
    </location>
</feature>
<evidence type="ECO:0000259" key="1">
    <source>
        <dbReference type="SMART" id="SM00974"/>
    </source>
</evidence>
<sequence>MATKKTLDELLAEEAGSELLNVKPKQVKSADAFARARGQFEEINVFVDRNGFAPGHGPAGHKLGVMERSYQARLRAYAENPELVAELASMDRHGLLTTAPKPDPTSLDEIFAEGDPLLDDPNEGIFDLRHARGALARPDMVAEREPCRDFEKFKPLFDKVAAELASGVRRTMRFANEQEIEAGGFFILNGVMVYVAEVRDPHIRNGKRNARLRLIFDNGTESQNLLRSMSAVLYKDPNGRRISDPNAGPLFGFQPTVEIQSPQAQDRVTGLIYVVKSLSKSPDIARLDGNLFKIGFTTGALESRLKGVEDDPTFLMAPVKPVMSYQAINLNANAFERLVHHFFGEARLDIEIKDRFGKTIKPREWFLLPLPVIEQAIPLMVDGSILRYRYDHRSCAIVEAAKKS</sequence>
<dbReference type="SMART" id="SM00974">
    <property type="entry name" value="T5orf172"/>
    <property type="match status" value="1"/>
</dbReference>
<dbReference type="Proteomes" id="UP001285263">
    <property type="component" value="Unassembled WGS sequence"/>
</dbReference>
<comment type="caution">
    <text evidence="2">The sequence shown here is derived from an EMBL/GenBank/DDBJ whole genome shotgun (WGS) entry which is preliminary data.</text>
</comment>
<accession>A0ABU5DNS5</accession>
<organism evidence="2 3">
    <name type="scientific">Roseateles agri</name>
    <dbReference type="NCBI Taxonomy" id="3098619"/>
    <lineage>
        <taxon>Bacteria</taxon>
        <taxon>Pseudomonadati</taxon>
        <taxon>Pseudomonadota</taxon>
        <taxon>Betaproteobacteria</taxon>
        <taxon>Burkholderiales</taxon>
        <taxon>Sphaerotilaceae</taxon>
        <taxon>Roseateles</taxon>
    </lineage>
</organism>
<dbReference type="EMBL" id="JAXCLA010000009">
    <property type="protein sequence ID" value="MDY0747951.1"/>
    <property type="molecule type" value="Genomic_DNA"/>
</dbReference>
<protein>
    <submittedName>
        <fullName evidence="2">GIY-YIG nuclease family protein</fullName>
    </submittedName>
</protein>
<dbReference type="RefSeq" id="WP_320425920.1">
    <property type="nucleotide sequence ID" value="NZ_JAXCLA010000009.1"/>
</dbReference>
<dbReference type="Pfam" id="PF13455">
    <property type="entry name" value="MUG113"/>
    <property type="match status" value="1"/>
</dbReference>